<keyword evidence="4" id="KW-1005">Bacterial flagellum biogenesis</keyword>
<reference evidence="8 9" key="1">
    <citation type="submission" date="2021-06" db="EMBL/GenBank/DDBJ databases">
        <authorList>
            <person name="Sun Q."/>
            <person name="Li D."/>
        </authorList>
    </citation>
    <scope>NUCLEOTIDE SEQUENCE [LARGE SCALE GENOMIC DNA]</scope>
    <source>
        <strain evidence="8 9">MSJ-4</strain>
    </source>
</reference>
<dbReference type="InterPro" id="IPR051472">
    <property type="entry name" value="T3SS_Stator/FliH"/>
</dbReference>
<name>A0ABS6EXY2_9CLOT</name>
<keyword evidence="6" id="KW-1006">Bacterial flagellum protein export</keyword>
<dbReference type="PANTHER" id="PTHR34982">
    <property type="entry name" value="YOP PROTEINS TRANSLOCATION PROTEIN L"/>
    <property type="match status" value="1"/>
</dbReference>
<dbReference type="RefSeq" id="WP_216456115.1">
    <property type="nucleotide sequence ID" value="NZ_JAHLQL010000001.1"/>
</dbReference>
<evidence type="ECO:0000256" key="6">
    <source>
        <dbReference type="ARBA" id="ARBA00023225"/>
    </source>
</evidence>
<protein>
    <recommendedName>
        <fullName evidence="7">Flagellar assembly protein FliH/Type III secretion system HrpE domain-containing protein</fullName>
    </recommendedName>
</protein>
<accession>A0ABS6EXY2</accession>
<evidence type="ECO:0000313" key="9">
    <source>
        <dbReference type="Proteomes" id="UP000736583"/>
    </source>
</evidence>
<proteinExistence type="inferred from homology"/>
<evidence type="ECO:0000256" key="3">
    <source>
        <dbReference type="ARBA" id="ARBA00022448"/>
    </source>
</evidence>
<organism evidence="8 9">
    <name type="scientific">Clostridium simiarum</name>
    <dbReference type="NCBI Taxonomy" id="2841506"/>
    <lineage>
        <taxon>Bacteria</taxon>
        <taxon>Bacillati</taxon>
        <taxon>Bacillota</taxon>
        <taxon>Clostridia</taxon>
        <taxon>Eubacteriales</taxon>
        <taxon>Clostridiaceae</taxon>
        <taxon>Clostridium</taxon>
    </lineage>
</organism>
<sequence length="246" mass="28350">MPSLYRVIKNLEVKDNGEKLIDTDYDREVTETAETITVDSNVLESYESIGRSILEKAKIQREKILQLAYEEASNIEKDAYEKAYKEGYEKGYEDSYEVHMEKAIKESDLILDKSRAEASTIVGSARENFENYLTSKKEEILNLSYEIAKVILKKELSKDEGLDSILLEVLKQHRESKTFIIKCNEKYVAHIREAIPKWKSEFAIQGDIFVIRDDVMEEGNALIEKDNGMLMVGIDTGLKNIKKELY</sequence>
<evidence type="ECO:0000313" key="8">
    <source>
        <dbReference type="EMBL" id="MBU5591079.1"/>
    </source>
</evidence>
<dbReference type="Pfam" id="PF02108">
    <property type="entry name" value="FliH"/>
    <property type="match status" value="1"/>
</dbReference>
<dbReference type="PANTHER" id="PTHR34982:SF1">
    <property type="entry name" value="FLAGELLAR ASSEMBLY PROTEIN FLIH"/>
    <property type="match status" value="1"/>
</dbReference>
<comment type="caution">
    <text evidence="8">The sequence shown here is derived from an EMBL/GenBank/DDBJ whole genome shotgun (WGS) entry which is preliminary data.</text>
</comment>
<comment type="similarity">
    <text evidence="2">Belongs to the FliH family.</text>
</comment>
<gene>
    <name evidence="8" type="ORF">KQI89_04825</name>
</gene>
<evidence type="ECO:0000256" key="2">
    <source>
        <dbReference type="ARBA" id="ARBA00006602"/>
    </source>
</evidence>
<dbReference type="Proteomes" id="UP000736583">
    <property type="component" value="Unassembled WGS sequence"/>
</dbReference>
<comment type="function">
    <text evidence="1">Needed for flagellar regrowth and assembly.</text>
</comment>
<keyword evidence="3" id="KW-0813">Transport</keyword>
<feature type="domain" description="Flagellar assembly protein FliH/Type III secretion system HrpE" evidence="7">
    <location>
        <begin position="116"/>
        <end position="239"/>
    </location>
</feature>
<keyword evidence="5" id="KW-0653">Protein transport</keyword>
<evidence type="ECO:0000256" key="5">
    <source>
        <dbReference type="ARBA" id="ARBA00022927"/>
    </source>
</evidence>
<keyword evidence="9" id="KW-1185">Reference proteome</keyword>
<dbReference type="EMBL" id="JAHLQL010000001">
    <property type="protein sequence ID" value="MBU5591079.1"/>
    <property type="molecule type" value="Genomic_DNA"/>
</dbReference>
<evidence type="ECO:0000259" key="7">
    <source>
        <dbReference type="Pfam" id="PF02108"/>
    </source>
</evidence>
<evidence type="ECO:0000256" key="4">
    <source>
        <dbReference type="ARBA" id="ARBA00022795"/>
    </source>
</evidence>
<evidence type="ECO:0000256" key="1">
    <source>
        <dbReference type="ARBA" id="ARBA00003041"/>
    </source>
</evidence>
<dbReference type="InterPro" id="IPR018035">
    <property type="entry name" value="Flagellar_FliH/T3SS_HrpE"/>
</dbReference>